<reference evidence="3 4" key="1">
    <citation type="submission" date="2024-02" db="EMBL/GenBank/DDBJ databases">
        <authorList>
            <person name="Daric V."/>
            <person name="Darras S."/>
        </authorList>
    </citation>
    <scope>NUCLEOTIDE SEQUENCE [LARGE SCALE GENOMIC DNA]</scope>
</reference>
<sequence length="1124" mass="126594">MMMKTFLFVLVLVVLVHRDRAVSSSDHCSDSESTEHETNVWSETTRSCKGRDQEPDVGLESEERKCKTFESTMDTWLFNTPYSGHIKFANESEEIPVLFTWARGYDARAVQMVFDEYNFNTTDLSFTMHRADHNGWAISIDICWAIAYPGVTEKTMSFGDEWNGERIDVPPMTWFSTPSILETSENSFTVLGREIHASQVHKLMQDVTKGKFPVTQTTSSEVPFELTIRGDIFYVDDDVTFQGLKKMEIYARKMVSNGNTLNLTAPEVCDSITADNQCVFDNFDKAWVGEDGIDGKSGIDSPVVGIYLHELLGNVNLVTRASNGTKGQDGGLGKNGTDKGEDGRKAGTSGDGGKASEVTIYVVNMTGRFTLNRLSGMGSPPAEHGYGGVRYGYPDHNNLALKPVCKENCKDDESVESAQLQKTQFPFSTFIGKDGFEIYPTPKWGVNGTMSDANLNKVESVKTWFEKDIDLLQVIQRRGESLFLRNNKCEALEDFTFIKSVTDEDSEISRQASFRMDAITQGFDYYGNNEEYAPDLGWTSIQEVVQISLDSGKSFEDTYNQVMNKIDQFNQVKDIVSSIVTDSNKKAESQLNFEKDQLEHYIHVYVAALKTLERRMNISTEQIQHLAQEVINKMSKGQSIFKVDLVDVLSSIFGFVTKTYNKDIPGVMISLKQIVGAFSQQKKCQLPNLNQMTNTLEKRLKFGYQFNDIEPEDLDLSKMDVSAVPVILKSDLERNKGDLTQEFSCLLGGSGSASQNLNKEIQNFFSDAKLRINQIDQIIQNKIKIKNILHRLQVIKNSRAAVDAPETTSLSVKMQFTDLLFGLYQQQEAQIITSLYQLSKAYQFVSLWNYDIIDKYVNNFGGQAMTNQLGSLNGMFHLQDLYQTLQSEKSLFLHYISSQAGPASHSLYTMWNFNLNSDPGMFRALHLYGHFTFRLNVDPNNDVINHCDNCYNGRLVAMYIELSGEPQTDEVPPRVFLRVVHMGDSSFLLPGKGGNAKTVVRFKQMPGDTNGGNILTFNMSRPVQSASDPALRDILLQPENIFCQNQNNPTDYFGKKPCKSPYATYSVVVPKGDHECNLVVDGNNCKGLDLEKFVNIRVFAFIKSWSNYVTQDEFYAMREAGLVE</sequence>
<name>A0ABP0GA56_CLALP</name>
<feature type="region of interest" description="Disordered" evidence="1">
    <location>
        <begin position="323"/>
        <end position="353"/>
    </location>
</feature>
<accession>A0ABP0GA56</accession>
<dbReference type="EMBL" id="CAWYQH010000103">
    <property type="protein sequence ID" value="CAK8686985.1"/>
    <property type="molecule type" value="Genomic_DNA"/>
</dbReference>
<protein>
    <submittedName>
        <fullName evidence="3">Uncharacterized protein</fullName>
    </submittedName>
</protein>
<organism evidence="3 4">
    <name type="scientific">Clavelina lepadiformis</name>
    <name type="common">Light-bulb sea squirt</name>
    <name type="synonym">Ascidia lepadiformis</name>
    <dbReference type="NCBI Taxonomy" id="159417"/>
    <lineage>
        <taxon>Eukaryota</taxon>
        <taxon>Metazoa</taxon>
        <taxon>Chordata</taxon>
        <taxon>Tunicata</taxon>
        <taxon>Ascidiacea</taxon>
        <taxon>Aplousobranchia</taxon>
        <taxon>Clavelinidae</taxon>
        <taxon>Clavelina</taxon>
    </lineage>
</organism>
<dbReference type="Proteomes" id="UP001642483">
    <property type="component" value="Unassembled WGS sequence"/>
</dbReference>
<evidence type="ECO:0000256" key="1">
    <source>
        <dbReference type="SAM" id="MobiDB-lite"/>
    </source>
</evidence>
<feature type="compositionally biased region" description="Basic and acidic residues" evidence="1">
    <location>
        <begin position="336"/>
        <end position="345"/>
    </location>
</feature>
<keyword evidence="4" id="KW-1185">Reference proteome</keyword>
<gene>
    <name evidence="3" type="ORF">CVLEPA_LOCUS19018</name>
</gene>
<feature type="chain" id="PRO_5045588121" evidence="2">
    <location>
        <begin position="22"/>
        <end position="1124"/>
    </location>
</feature>
<feature type="signal peptide" evidence="2">
    <location>
        <begin position="1"/>
        <end position="21"/>
    </location>
</feature>
<keyword evidence="2" id="KW-0732">Signal</keyword>
<proteinExistence type="predicted"/>
<feature type="region of interest" description="Disordered" evidence="1">
    <location>
        <begin position="24"/>
        <end position="60"/>
    </location>
</feature>
<evidence type="ECO:0000313" key="4">
    <source>
        <dbReference type="Proteomes" id="UP001642483"/>
    </source>
</evidence>
<comment type="caution">
    <text evidence="3">The sequence shown here is derived from an EMBL/GenBank/DDBJ whole genome shotgun (WGS) entry which is preliminary data.</text>
</comment>
<evidence type="ECO:0000256" key="2">
    <source>
        <dbReference type="SAM" id="SignalP"/>
    </source>
</evidence>
<evidence type="ECO:0000313" key="3">
    <source>
        <dbReference type="EMBL" id="CAK8686985.1"/>
    </source>
</evidence>
<feature type="compositionally biased region" description="Basic and acidic residues" evidence="1">
    <location>
        <begin position="24"/>
        <end position="38"/>
    </location>
</feature>